<comment type="similarity">
    <text evidence="1">Belongs to the P-Pant transferase superfamily. AcpS family.</text>
</comment>
<dbReference type="InterPro" id="IPR037143">
    <property type="entry name" value="4-PPantetheinyl_Trfase_dom_sf"/>
</dbReference>
<keyword evidence="1" id="KW-0460">Magnesium</keyword>
<dbReference type="NCBIfam" id="TIGR00516">
    <property type="entry name" value="acpS"/>
    <property type="match status" value="1"/>
</dbReference>
<dbReference type="EC" id="2.7.8.7" evidence="1"/>
<dbReference type="Pfam" id="PF01648">
    <property type="entry name" value="ACPS"/>
    <property type="match status" value="1"/>
</dbReference>
<comment type="catalytic activity">
    <reaction evidence="1">
        <text>apo-[ACP] + CoA = holo-[ACP] + adenosine 3',5'-bisphosphate + H(+)</text>
        <dbReference type="Rhea" id="RHEA:12068"/>
        <dbReference type="Rhea" id="RHEA-COMP:9685"/>
        <dbReference type="Rhea" id="RHEA-COMP:9690"/>
        <dbReference type="ChEBI" id="CHEBI:15378"/>
        <dbReference type="ChEBI" id="CHEBI:29999"/>
        <dbReference type="ChEBI" id="CHEBI:57287"/>
        <dbReference type="ChEBI" id="CHEBI:58343"/>
        <dbReference type="ChEBI" id="CHEBI:64479"/>
        <dbReference type="EC" id="2.7.8.7"/>
    </reaction>
</comment>
<dbReference type="Gene3D" id="3.90.470.20">
    <property type="entry name" value="4'-phosphopantetheinyl transferase domain"/>
    <property type="match status" value="1"/>
</dbReference>
<dbReference type="KEGG" id="crx:CRECT_0848"/>
<accession>A0A6G5QM22</accession>
<reference evidence="2 3" key="1">
    <citation type="submission" date="2016-07" db="EMBL/GenBank/DDBJ databases">
        <title>Comparative genomics of the Campylobacter concisus group.</title>
        <authorList>
            <person name="Miller W.G."/>
            <person name="Yee E."/>
            <person name="Chapman M.H."/>
            <person name="Huynh S."/>
            <person name="Bono J.L."/>
            <person name="On S.L.W."/>
            <person name="StLeger J."/>
            <person name="Foster G."/>
            <person name="Parker C.T."/>
        </authorList>
    </citation>
    <scope>NUCLEOTIDE SEQUENCE [LARGE SCALE GENOMIC DNA]</scope>
    <source>
        <strain evidence="2 3">ATCC 33238</strain>
    </source>
</reference>
<proteinExistence type="inferred from homology"/>
<dbReference type="InterPro" id="IPR008278">
    <property type="entry name" value="4-PPantetheinyl_Trfase_dom"/>
</dbReference>
<keyword evidence="1" id="KW-0479">Metal-binding</keyword>
<dbReference type="GO" id="GO:0006633">
    <property type="term" value="P:fatty acid biosynthetic process"/>
    <property type="evidence" value="ECO:0007669"/>
    <property type="project" value="UniProtKB-UniRule"/>
</dbReference>
<organism evidence="2 3">
    <name type="scientific">Campylobacter rectus</name>
    <name type="common">Wolinella recta</name>
    <dbReference type="NCBI Taxonomy" id="203"/>
    <lineage>
        <taxon>Bacteria</taxon>
        <taxon>Pseudomonadati</taxon>
        <taxon>Campylobacterota</taxon>
        <taxon>Epsilonproteobacteria</taxon>
        <taxon>Campylobacterales</taxon>
        <taxon>Campylobacteraceae</taxon>
        <taxon>Campylobacter</taxon>
    </lineage>
</organism>
<dbReference type="EMBL" id="CP012543">
    <property type="protein sequence ID" value="QCD46526.1"/>
    <property type="molecule type" value="Genomic_DNA"/>
</dbReference>
<keyword evidence="1 2" id="KW-0808">Transferase</keyword>
<evidence type="ECO:0000313" key="2">
    <source>
        <dbReference type="EMBL" id="QCD46526.1"/>
    </source>
</evidence>
<dbReference type="InterPro" id="IPR004568">
    <property type="entry name" value="Ppantetheine-prot_Trfase_dom"/>
</dbReference>
<feature type="binding site" evidence="1">
    <location>
        <position position="50"/>
    </location>
    <ligand>
        <name>Mg(2+)</name>
        <dbReference type="ChEBI" id="CHEBI:18420"/>
    </ligand>
</feature>
<dbReference type="InterPro" id="IPR002582">
    <property type="entry name" value="ACPS"/>
</dbReference>
<keyword evidence="1" id="KW-0276">Fatty acid metabolism</keyword>
<dbReference type="HAMAP" id="MF_00101">
    <property type="entry name" value="AcpS"/>
    <property type="match status" value="1"/>
</dbReference>
<keyword evidence="1" id="KW-0963">Cytoplasm</keyword>
<evidence type="ECO:0000313" key="3">
    <source>
        <dbReference type="Proteomes" id="UP000502377"/>
    </source>
</evidence>
<dbReference type="AlphaFoldDB" id="A0A6G5QM22"/>
<comment type="cofactor">
    <cofactor evidence="1">
        <name>Mg(2+)</name>
        <dbReference type="ChEBI" id="CHEBI:18420"/>
    </cofactor>
</comment>
<comment type="subcellular location">
    <subcellularLocation>
        <location evidence="1">Cytoplasm</location>
    </subcellularLocation>
</comment>
<dbReference type="RefSeq" id="WP_002945112.1">
    <property type="nucleotide sequence ID" value="NZ_CAURIV010000021.1"/>
</dbReference>
<sequence>MIGIDIVAISRISKLKQRRGEEFLRYFLSDDEIKIAKTDATIAGFFAAKEAISKALGCGISAEFSFFDAQIYKDDKNAPKVKFSEKIIKNFNLKDAQITISHDGGFAIAAAILQKAD</sequence>
<keyword evidence="1" id="KW-0275">Fatty acid biosynthesis</keyword>
<name>A0A6G5QM22_CAMRE</name>
<comment type="function">
    <text evidence="1">Transfers the 4'-phosphopantetheine moiety from coenzyme A to a Ser of acyl-carrier-protein.</text>
</comment>
<dbReference type="NCBIfam" id="TIGR00556">
    <property type="entry name" value="pantethn_trn"/>
    <property type="match status" value="1"/>
</dbReference>
<protein>
    <recommendedName>
        <fullName evidence="1">Holo-[acyl-carrier-protein] synthase</fullName>
        <shortName evidence="1">Holo-ACP synthase</shortName>
        <ecNumber evidence="1">2.7.8.7</ecNumber>
    </recommendedName>
    <alternativeName>
        <fullName evidence="1">4'-phosphopantetheinyl transferase AcpS</fullName>
    </alternativeName>
</protein>
<dbReference type="Proteomes" id="UP000502377">
    <property type="component" value="Chromosome"/>
</dbReference>
<keyword evidence="1" id="KW-0443">Lipid metabolism</keyword>
<feature type="binding site" evidence="1">
    <location>
        <position position="5"/>
    </location>
    <ligand>
        <name>Mg(2+)</name>
        <dbReference type="ChEBI" id="CHEBI:18420"/>
    </ligand>
</feature>
<dbReference type="GO" id="GO:0000287">
    <property type="term" value="F:magnesium ion binding"/>
    <property type="evidence" value="ECO:0007669"/>
    <property type="project" value="UniProtKB-UniRule"/>
</dbReference>
<evidence type="ECO:0000256" key="1">
    <source>
        <dbReference type="HAMAP-Rule" id="MF_00101"/>
    </source>
</evidence>
<gene>
    <name evidence="1 2" type="primary">acpS</name>
    <name evidence="2" type="ORF">CRECT_0848</name>
</gene>
<dbReference type="SUPFAM" id="SSF56214">
    <property type="entry name" value="4'-phosphopantetheinyl transferase"/>
    <property type="match status" value="1"/>
</dbReference>
<dbReference type="GO" id="GO:0005737">
    <property type="term" value="C:cytoplasm"/>
    <property type="evidence" value="ECO:0007669"/>
    <property type="project" value="UniProtKB-SubCell"/>
</dbReference>
<keyword evidence="1" id="KW-0444">Lipid biosynthesis</keyword>
<dbReference type="GO" id="GO:0008897">
    <property type="term" value="F:holo-[acyl-carrier-protein] synthase activity"/>
    <property type="evidence" value="ECO:0007669"/>
    <property type="project" value="UniProtKB-UniRule"/>
</dbReference>